<keyword evidence="3" id="KW-1185">Reference proteome</keyword>
<dbReference type="InterPro" id="IPR045596">
    <property type="entry name" value="DUF6459"/>
</dbReference>
<protein>
    <recommendedName>
        <fullName evidence="4">Energy transducer TonB</fullName>
    </recommendedName>
</protein>
<gene>
    <name evidence="2" type="ORF">Pen02_10170</name>
</gene>
<accession>A0ABQ4DUG3</accession>
<evidence type="ECO:0008006" key="4">
    <source>
        <dbReference type="Google" id="ProtNLM"/>
    </source>
</evidence>
<feature type="compositionally biased region" description="Low complexity" evidence="1">
    <location>
        <begin position="119"/>
        <end position="137"/>
    </location>
</feature>
<comment type="caution">
    <text evidence="2">The sequence shown here is derived from an EMBL/GenBank/DDBJ whole genome shotgun (WGS) entry which is preliminary data.</text>
</comment>
<name>A0ABQ4DUG3_9ACTN</name>
<evidence type="ECO:0000256" key="1">
    <source>
        <dbReference type="SAM" id="MobiDB-lite"/>
    </source>
</evidence>
<sequence>MPLARTRPSVRPTVRLRPVPPLDPPFDDEYVPETWITPPPRPGAAPPGTEQPQPPTTVHRRPGGMATPVAVPAPAKAHTRSTPPQPVRPVPEARTRSAPAQATRSTPAQPARSAPPQPARSAPATLTRAAGRATGPGVHPEPAHGRASTLPPAPAALAGATPEAKQAAKRFLDTCLEIVNGYRPAGHVRALASPPDAAGMVAQLTSAASRVSGRRRPGQPVRTVRLRRLRVCEPRPGVVEAAAAVGVAGRTWAMAFRIERRRGSWVGTSVALL</sequence>
<feature type="compositionally biased region" description="Low complexity" evidence="1">
    <location>
        <begin position="1"/>
        <end position="17"/>
    </location>
</feature>
<dbReference type="EMBL" id="BONW01000002">
    <property type="protein sequence ID" value="GIG86081.1"/>
    <property type="molecule type" value="Genomic_DNA"/>
</dbReference>
<dbReference type="Pfam" id="PF20060">
    <property type="entry name" value="DUF6459"/>
    <property type="match status" value="1"/>
</dbReference>
<feature type="region of interest" description="Disordered" evidence="1">
    <location>
        <begin position="1"/>
        <end position="162"/>
    </location>
</feature>
<evidence type="ECO:0000313" key="2">
    <source>
        <dbReference type="EMBL" id="GIG86081.1"/>
    </source>
</evidence>
<feature type="compositionally biased region" description="Low complexity" evidence="1">
    <location>
        <begin position="147"/>
        <end position="162"/>
    </location>
</feature>
<evidence type="ECO:0000313" key="3">
    <source>
        <dbReference type="Proteomes" id="UP000646749"/>
    </source>
</evidence>
<proteinExistence type="predicted"/>
<reference evidence="2 3" key="1">
    <citation type="submission" date="2021-01" db="EMBL/GenBank/DDBJ databases">
        <title>Whole genome shotgun sequence of Plantactinospora endophytica NBRC 110450.</title>
        <authorList>
            <person name="Komaki H."/>
            <person name="Tamura T."/>
        </authorList>
    </citation>
    <scope>NUCLEOTIDE SEQUENCE [LARGE SCALE GENOMIC DNA]</scope>
    <source>
        <strain evidence="2 3">NBRC 110450</strain>
    </source>
</reference>
<dbReference type="Proteomes" id="UP000646749">
    <property type="component" value="Unassembled WGS sequence"/>
</dbReference>
<organism evidence="2 3">
    <name type="scientific">Plantactinospora endophytica</name>
    <dbReference type="NCBI Taxonomy" id="673535"/>
    <lineage>
        <taxon>Bacteria</taxon>
        <taxon>Bacillati</taxon>
        <taxon>Actinomycetota</taxon>
        <taxon>Actinomycetes</taxon>
        <taxon>Micromonosporales</taxon>
        <taxon>Micromonosporaceae</taxon>
        <taxon>Plantactinospora</taxon>
    </lineage>
</organism>